<feature type="domain" description="ABC transmembrane type-1" evidence="13">
    <location>
        <begin position="22"/>
        <end position="294"/>
    </location>
</feature>
<evidence type="ECO:0000256" key="8">
    <source>
        <dbReference type="ARBA" id="ARBA00022989"/>
    </source>
</evidence>
<feature type="transmembrane region" description="Helical" evidence="11">
    <location>
        <begin position="231"/>
        <end position="249"/>
    </location>
</feature>
<reference evidence="14 15" key="1">
    <citation type="submission" date="2017-02" db="EMBL/GenBank/DDBJ databases">
        <authorList>
            <person name="Peterson S.W."/>
        </authorList>
    </citation>
    <scope>NUCLEOTIDE SEQUENCE [LARGE SCALE GENOMIC DNA]</scope>
    <source>
        <strain evidence="14 15">B Mb 05.01</strain>
    </source>
</reference>
<dbReference type="SUPFAM" id="SSF52540">
    <property type="entry name" value="P-loop containing nucleoside triphosphate hydrolases"/>
    <property type="match status" value="1"/>
</dbReference>
<keyword evidence="4" id="KW-0997">Cell inner membrane</keyword>
<dbReference type="InterPro" id="IPR027417">
    <property type="entry name" value="P-loop_NTPase"/>
</dbReference>
<dbReference type="AlphaFoldDB" id="A0A1R4KSD6"/>
<keyword evidence="3" id="KW-1003">Cell membrane</keyword>
<sequence>MMIGRLLHYCSPRARRLVIAELSFVVVAAVLQGIAFLLLVPLLRSLFVGDLDASWGWLIAVGGTAAGYVAASWFASQIGMEASTAVLDSLLERLGDSVVSLPVAWFSTDRTGLITGLATQGAMFVSTMPYAILRQILAGFIAPGTVLVGMYFFDWRLALAMTVMVPIIVIGYRWLSRRIGRGDKAHSVAVAEASNRVVEFARAQPALRTAGEGSIADRLVDQALEDQHNQYRGLLMTGGSAIALFAGLVQLSVTVLLIVGAFLAIGGTVDIAILIALLVLGVRFNEPIVAAGDLGGGVAVAKTTIDRLDELAAVPRLPEPEHPATPTDFGIEFQGVTFGYGGDPVLRDLSFTAPAGGMTAIVGPSGSGKTTITKLIARFYDPEVGTVLIGGVPVPELGTDVIERAVAPVFQDVYLFDDTILNNVWIGNPDLSREEVIAAATRARVDEIVARLPSGWDARVGEGGSNLSGGERQRVSIARALLKDAPVVLLDEATSALDIGNEIVVGEAIDNIRADRTLVVVAHRLQTIMTSDRIIMLDGEGGIRESGSHAELLAAGGAYARYWRERVEAAGWKLTHHD</sequence>
<feature type="transmembrane region" description="Helical" evidence="11">
    <location>
        <begin position="55"/>
        <end position="75"/>
    </location>
</feature>
<comment type="similarity">
    <text evidence="10">Belongs to the ABC transporter superfamily. Siderophore-Fe(3+) uptake transporter (SIUT) (TC 3.A.1.21) family.</text>
</comment>
<dbReference type="FunFam" id="3.40.50.300:FF:000221">
    <property type="entry name" value="Multidrug ABC transporter ATP-binding protein"/>
    <property type="match status" value="1"/>
</dbReference>
<evidence type="ECO:0000256" key="3">
    <source>
        <dbReference type="ARBA" id="ARBA00022475"/>
    </source>
</evidence>
<evidence type="ECO:0000256" key="2">
    <source>
        <dbReference type="ARBA" id="ARBA00022448"/>
    </source>
</evidence>
<comment type="subcellular location">
    <subcellularLocation>
        <location evidence="1">Cell inner membrane</location>
        <topology evidence="1">Multi-pass membrane protein</topology>
    </subcellularLocation>
</comment>
<keyword evidence="6" id="KW-0547">Nucleotide-binding</keyword>
<gene>
    <name evidence="14" type="ORF">FM104_15900</name>
</gene>
<evidence type="ECO:0000256" key="11">
    <source>
        <dbReference type="SAM" id="Phobius"/>
    </source>
</evidence>
<keyword evidence="8 11" id="KW-1133">Transmembrane helix</keyword>
<keyword evidence="15" id="KW-1185">Reference proteome</keyword>
<dbReference type="PANTHER" id="PTHR24221:SF654">
    <property type="entry name" value="ATP-BINDING CASSETTE SUB-FAMILY B MEMBER 6"/>
    <property type="match status" value="1"/>
</dbReference>
<evidence type="ECO:0000256" key="5">
    <source>
        <dbReference type="ARBA" id="ARBA00022692"/>
    </source>
</evidence>
<evidence type="ECO:0000256" key="9">
    <source>
        <dbReference type="ARBA" id="ARBA00023136"/>
    </source>
</evidence>
<evidence type="ECO:0000313" key="15">
    <source>
        <dbReference type="Proteomes" id="UP000196320"/>
    </source>
</evidence>
<keyword evidence="2" id="KW-0813">Transport</keyword>
<evidence type="ECO:0000259" key="12">
    <source>
        <dbReference type="PROSITE" id="PS50893"/>
    </source>
</evidence>
<dbReference type="GO" id="GO:0016887">
    <property type="term" value="F:ATP hydrolysis activity"/>
    <property type="evidence" value="ECO:0007669"/>
    <property type="project" value="InterPro"/>
</dbReference>
<evidence type="ECO:0000256" key="4">
    <source>
        <dbReference type="ARBA" id="ARBA00022519"/>
    </source>
</evidence>
<dbReference type="Proteomes" id="UP000196320">
    <property type="component" value="Unassembled WGS sequence"/>
</dbReference>
<dbReference type="PANTHER" id="PTHR24221">
    <property type="entry name" value="ATP-BINDING CASSETTE SUB-FAMILY B"/>
    <property type="match status" value="1"/>
</dbReference>
<protein>
    <submittedName>
        <fullName evidence="14">Inner membrane ABC-transporter YbtQ</fullName>
    </submittedName>
</protein>
<keyword evidence="7" id="KW-0067">ATP-binding</keyword>
<dbReference type="EMBL" id="FUKO01000049">
    <property type="protein sequence ID" value="SJN47258.1"/>
    <property type="molecule type" value="Genomic_DNA"/>
</dbReference>
<evidence type="ECO:0000256" key="10">
    <source>
        <dbReference type="ARBA" id="ARBA00023455"/>
    </source>
</evidence>
<dbReference type="SMART" id="SM00382">
    <property type="entry name" value="AAA"/>
    <property type="match status" value="1"/>
</dbReference>
<dbReference type="PROSITE" id="PS50893">
    <property type="entry name" value="ABC_TRANSPORTER_2"/>
    <property type="match status" value="1"/>
</dbReference>
<dbReference type="InterPro" id="IPR003439">
    <property type="entry name" value="ABC_transporter-like_ATP-bd"/>
</dbReference>
<feature type="transmembrane region" description="Helical" evidence="11">
    <location>
        <begin position="255"/>
        <end position="280"/>
    </location>
</feature>
<feature type="transmembrane region" description="Helical" evidence="11">
    <location>
        <begin position="132"/>
        <end position="152"/>
    </location>
</feature>
<dbReference type="PROSITE" id="PS00211">
    <property type="entry name" value="ABC_TRANSPORTER_1"/>
    <property type="match status" value="1"/>
</dbReference>
<dbReference type="GO" id="GO:0140359">
    <property type="term" value="F:ABC-type transporter activity"/>
    <property type="evidence" value="ECO:0007669"/>
    <property type="project" value="InterPro"/>
</dbReference>
<dbReference type="InterPro" id="IPR011527">
    <property type="entry name" value="ABC1_TM_dom"/>
</dbReference>
<evidence type="ECO:0000256" key="7">
    <source>
        <dbReference type="ARBA" id="ARBA00022840"/>
    </source>
</evidence>
<dbReference type="Gene3D" id="1.20.1560.10">
    <property type="entry name" value="ABC transporter type 1, transmembrane domain"/>
    <property type="match status" value="1"/>
</dbReference>
<dbReference type="SUPFAM" id="SSF90123">
    <property type="entry name" value="ABC transporter transmembrane region"/>
    <property type="match status" value="1"/>
</dbReference>
<proteinExistence type="inferred from homology"/>
<dbReference type="GO" id="GO:0005886">
    <property type="term" value="C:plasma membrane"/>
    <property type="evidence" value="ECO:0007669"/>
    <property type="project" value="UniProtKB-SubCell"/>
</dbReference>
<keyword evidence="9 11" id="KW-0472">Membrane</keyword>
<dbReference type="Gene3D" id="3.40.50.300">
    <property type="entry name" value="P-loop containing nucleotide triphosphate hydrolases"/>
    <property type="match status" value="1"/>
</dbReference>
<feature type="transmembrane region" description="Helical" evidence="11">
    <location>
        <begin position="21"/>
        <end position="43"/>
    </location>
</feature>
<dbReference type="PROSITE" id="PS50929">
    <property type="entry name" value="ABC_TM1F"/>
    <property type="match status" value="1"/>
</dbReference>
<evidence type="ECO:0000313" key="14">
    <source>
        <dbReference type="EMBL" id="SJN47258.1"/>
    </source>
</evidence>
<dbReference type="InterPro" id="IPR017871">
    <property type="entry name" value="ABC_transporter-like_CS"/>
</dbReference>
<dbReference type="InterPro" id="IPR036640">
    <property type="entry name" value="ABC1_TM_sf"/>
</dbReference>
<feature type="domain" description="ABC transporter" evidence="12">
    <location>
        <begin position="331"/>
        <end position="565"/>
    </location>
</feature>
<dbReference type="Pfam" id="PF00005">
    <property type="entry name" value="ABC_tran"/>
    <property type="match status" value="1"/>
</dbReference>
<dbReference type="InterPro" id="IPR003593">
    <property type="entry name" value="AAA+_ATPase"/>
</dbReference>
<evidence type="ECO:0000256" key="1">
    <source>
        <dbReference type="ARBA" id="ARBA00004429"/>
    </source>
</evidence>
<feature type="transmembrane region" description="Helical" evidence="11">
    <location>
        <begin position="158"/>
        <end position="175"/>
    </location>
</feature>
<keyword evidence="5 11" id="KW-0812">Transmembrane</keyword>
<accession>A0A1R4KSD6</accession>
<evidence type="ECO:0000256" key="6">
    <source>
        <dbReference type="ARBA" id="ARBA00022741"/>
    </source>
</evidence>
<name>A0A1R4KSD6_9MICO</name>
<dbReference type="InterPro" id="IPR039421">
    <property type="entry name" value="Type_1_exporter"/>
</dbReference>
<dbReference type="GO" id="GO:0005524">
    <property type="term" value="F:ATP binding"/>
    <property type="evidence" value="ECO:0007669"/>
    <property type="project" value="UniProtKB-KW"/>
</dbReference>
<dbReference type="Pfam" id="PF00664">
    <property type="entry name" value="ABC_membrane"/>
    <property type="match status" value="1"/>
</dbReference>
<organism evidence="14 15">
    <name type="scientific">Microbacterium esteraromaticum</name>
    <dbReference type="NCBI Taxonomy" id="57043"/>
    <lineage>
        <taxon>Bacteria</taxon>
        <taxon>Bacillati</taxon>
        <taxon>Actinomycetota</taxon>
        <taxon>Actinomycetes</taxon>
        <taxon>Micrococcales</taxon>
        <taxon>Microbacteriaceae</taxon>
        <taxon>Microbacterium</taxon>
    </lineage>
</organism>
<evidence type="ECO:0000259" key="13">
    <source>
        <dbReference type="PROSITE" id="PS50929"/>
    </source>
</evidence>
<dbReference type="RefSeq" id="WP_249268442.1">
    <property type="nucleotide sequence ID" value="NZ_FUKO01000049.1"/>
</dbReference>